<comment type="similarity">
    <text evidence="1">Belongs to the 4-hydroxybenzoyl-CoA thioesterase family.</text>
</comment>
<keyword evidence="2 3" id="KW-0378">Hydrolase</keyword>
<dbReference type="CDD" id="cd00586">
    <property type="entry name" value="4HBT"/>
    <property type="match status" value="1"/>
</dbReference>
<dbReference type="GO" id="GO:0047617">
    <property type="term" value="F:fatty acyl-CoA hydrolase activity"/>
    <property type="evidence" value="ECO:0007669"/>
    <property type="project" value="TreeGrafter"/>
</dbReference>
<evidence type="ECO:0000256" key="2">
    <source>
        <dbReference type="ARBA" id="ARBA00022801"/>
    </source>
</evidence>
<reference evidence="3" key="1">
    <citation type="submission" date="2020-12" db="EMBL/GenBank/DDBJ databases">
        <title>Methylobrevis albus sp. nov., isolated from fresh water lack sediment.</title>
        <authorList>
            <person name="Zou Q."/>
        </authorList>
    </citation>
    <scope>NUCLEOTIDE SEQUENCE</scope>
    <source>
        <strain evidence="3">L22</strain>
    </source>
</reference>
<evidence type="ECO:0000313" key="3">
    <source>
        <dbReference type="EMBL" id="MBH0239372.1"/>
    </source>
</evidence>
<dbReference type="Pfam" id="PF13279">
    <property type="entry name" value="4HBT_2"/>
    <property type="match status" value="1"/>
</dbReference>
<sequence>MSAPLVSPPHSAVHRHLLRVYYEDTDAGGVVYHASHLKFFERGRTELLRALGIDQSVLAAAPEAERLIFVVRRMTIDYLRPGRLDDLLAVDTRTLAISGPRITLDQSLLRLSGAAGDAAEAEPVLLARAEVLVVAIGADFRPRKVPDAIAALLGPAG</sequence>
<dbReference type="FunFam" id="3.10.129.10:FF:000004">
    <property type="entry name" value="Tol-pal system-associated acyl-CoA thioesterase"/>
    <property type="match status" value="1"/>
</dbReference>
<dbReference type="InterPro" id="IPR029069">
    <property type="entry name" value="HotDog_dom_sf"/>
</dbReference>
<dbReference type="InterPro" id="IPR006684">
    <property type="entry name" value="YbgC/YbaW"/>
</dbReference>
<organism evidence="3 4">
    <name type="scientific">Methylobrevis albus</name>
    <dbReference type="NCBI Taxonomy" id="2793297"/>
    <lineage>
        <taxon>Bacteria</taxon>
        <taxon>Pseudomonadati</taxon>
        <taxon>Pseudomonadota</taxon>
        <taxon>Alphaproteobacteria</taxon>
        <taxon>Hyphomicrobiales</taxon>
        <taxon>Pleomorphomonadaceae</taxon>
        <taxon>Methylobrevis</taxon>
    </lineage>
</organism>
<dbReference type="InterPro" id="IPR050563">
    <property type="entry name" value="4-hydroxybenzoyl-CoA_TE"/>
</dbReference>
<accession>A0A931I346</accession>
<dbReference type="PIRSF" id="PIRSF003230">
    <property type="entry name" value="YbgC"/>
    <property type="match status" value="1"/>
</dbReference>
<dbReference type="PANTHER" id="PTHR31793:SF37">
    <property type="entry name" value="ACYL-COA THIOESTER HYDROLASE YBGC"/>
    <property type="match status" value="1"/>
</dbReference>
<dbReference type="EC" id="3.1.2.-" evidence="3"/>
<keyword evidence="4" id="KW-1185">Reference proteome</keyword>
<dbReference type="PANTHER" id="PTHR31793">
    <property type="entry name" value="4-HYDROXYBENZOYL-COA THIOESTERASE FAMILY MEMBER"/>
    <property type="match status" value="1"/>
</dbReference>
<dbReference type="EMBL" id="JADZLT010000054">
    <property type="protein sequence ID" value="MBH0239372.1"/>
    <property type="molecule type" value="Genomic_DNA"/>
</dbReference>
<dbReference type="AlphaFoldDB" id="A0A931I346"/>
<comment type="caution">
    <text evidence="3">The sequence shown here is derived from an EMBL/GenBank/DDBJ whole genome shotgun (WGS) entry which is preliminary data.</text>
</comment>
<protein>
    <submittedName>
        <fullName evidence="3">YbgC/FadM family acyl-CoA thioesterase</fullName>
        <ecNumber evidence="3">3.1.2.-</ecNumber>
    </submittedName>
</protein>
<evidence type="ECO:0000313" key="4">
    <source>
        <dbReference type="Proteomes" id="UP000631694"/>
    </source>
</evidence>
<dbReference type="Gene3D" id="3.10.129.10">
    <property type="entry name" value="Hotdog Thioesterase"/>
    <property type="match status" value="1"/>
</dbReference>
<dbReference type="NCBIfam" id="TIGR00051">
    <property type="entry name" value="YbgC/FadM family acyl-CoA thioesterase"/>
    <property type="match status" value="1"/>
</dbReference>
<name>A0A931I346_9HYPH</name>
<evidence type="ECO:0000256" key="1">
    <source>
        <dbReference type="ARBA" id="ARBA00005953"/>
    </source>
</evidence>
<dbReference type="Proteomes" id="UP000631694">
    <property type="component" value="Unassembled WGS sequence"/>
</dbReference>
<gene>
    <name evidence="3" type="ORF">I5731_16225</name>
</gene>
<proteinExistence type="inferred from homology"/>
<dbReference type="SUPFAM" id="SSF54637">
    <property type="entry name" value="Thioesterase/thiol ester dehydrase-isomerase"/>
    <property type="match status" value="1"/>
</dbReference>
<dbReference type="RefSeq" id="WP_197312453.1">
    <property type="nucleotide sequence ID" value="NZ_JADZLT010000054.1"/>
</dbReference>